<dbReference type="InterPro" id="IPR036291">
    <property type="entry name" value="NAD(P)-bd_dom_sf"/>
</dbReference>
<evidence type="ECO:0000259" key="1">
    <source>
        <dbReference type="SMART" id="SM00829"/>
    </source>
</evidence>
<dbReference type="SUPFAM" id="SSF51735">
    <property type="entry name" value="NAD(P)-binding Rossmann-fold domains"/>
    <property type="match status" value="1"/>
</dbReference>
<name>A0A2V1HXV1_9MICO</name>
<dbReference type="NCBIfam" id="TIGR02823">
    <property type="entry name" value="oxido_YhdH"/>
    <property type="match status" value="1"/>
</dbReference>
<dbReference type="InterPro" id="IPR051397">
    <property type="entry name" value="Zn-ADH-like_protein"/>
</dbReference>
<dbReference type="InterPro" id="IPR013149">
    <property type="entry name" value="ADH-like_C"/>
</dbReference>
<evidence type="ECO:0000313" key="2">
    <source>
        <dbReference type="EMBL" id="PVZ95527.1"/>
    </source>
</evidence>
<dbReference type="InterPro" id="IPR011032">
    <property type="entry name" value="GroES-like_sf"/>
</dbReference>
<keyword evidence="3" id="KW-1185">Reference proteome</keyword>
<dbReference type="SMART" id="SM00829">
    <property type="entry name" value="PKS_ER"/>
    <property type="match status" value="1"/>
</dbReference>
<dbReference type="Gene3D" id="3.90.180.10">
    <property type="entry name" value="Medium-chain alcohol dehydrogenases, catalytic domain"/>
    <property type="match status" value="1"/>
</dbReference>
<dbReference type="Proteomes" id="UP000244893">
    <property type="component" value="Unassembled WGS sequence"/>
</dbReference>
<dbReference type="AlphaFoldDB" id="A0A2V1HXV1"/>
<dbReference type="PANTHER" id="PTHR43677">
    <property type="entry name" value="SHORT-CHAIN DEHYDROGENASE/REDUCTASE"/>
    <property type="match status" value="1"/>
</dbReference>
<dbReference type="InterPro" id="IPR013154">
    <property type="entry name" value="ADH-like_N"/>
</dbReference>
<evidence type="ECO:0000313" key="3">
    <source>
        <dbReference type="Proteomes" id="UP000244893"/>
    </source>
</evidence>
<accession>A0A2V1HXV1</accession>
<dbReference type="SUPFAM" id="SSF50129">
    <property type="entry name" value="GroES-like"/>
    <property type="match status" value="1"/>
</dbReference>
<protein>
    <submittedName>
        <fullName evidence="2">Oxidoreductase</fullName>
    </submittedName>
</protein>
<organism evidence="2 3">
    <name type="scientific">Amnibacterium flavum</name>
    <dbReference type="NCBI Taxonomy" id="2173173"/>
    <lineage>
        <taxon>Bacteria</taxon>
        <taxon>Bacillati</taxon>
        <taxon>Actinomycetota</taxon>
        <taxon>Actinomycetes</taxon>
        <taxon>Micrococcales</taxon>
        <taxon>Microbacteriaceae</taxon>
        <taxon>Amnibacterium</taxon>
    </lineage>
</organism>
<gene>
    <name evidence="2" type="ORF">DDQ50_03230</name>
</gene>
<proteinExistence type="predicted"/>
<dbReference type="EMBL" id="QEOP01000001">
    <property type="protein sequence ID" value="PVZ95527.1"/>
    <property type="molecule type" value="Genomic_DNA"/>
</dbReference>
<feature type="domain" description="Enoyl reductase (ER)" evidence="1">
    <location>
        <begin position="19"/>
        <end position="327"/>
    </location>
</feature>
<dbReference type="Pfam" id="PF08240">
    <property type="entry name" value="ADH_N"/>
    <property type="match status" value="1"/>
</dbReference>
<dbReference type="RefSeq" id="WP_116755262.1">
    <property type="nucleotide sequence ID" value="NZ_JBHUEX010000001.1"/>
</dbReference>
<reference evidence="2 3" key="1">
    <citation type="submission" date="2018-05" db="EMBL/GenBank/DDBJ databases">
        <title>Amnibacterium sp. M8JJ-5, whole genome shotgun sequence.</title>
        <authorList>
            <person name="Tuo L."/>
        </authorList>
    </citation>
    <scope>NUCLEOTIDE SEQUENCE [LARGE SCALE GENOMIC DNA]</scope>
    <source>
        <strain evidence="2 3">M8JJ-5</strain>
    </source>
</reference>
<dbReference type="Gene3D" id="3.40.50.720">
    <property type="entry name" value="NAD(P)-binding Rossmann-like Domain"/>
    <property type="match status" value="1"/>
</dbReference>
<dbReference type="OrthoDB" id="9782155at2"/>
<dbReference type="InterPro" id="IPR014188">
    <property type="entry name" value="Acrylyl-CoA_reductase_AcuI"/>
</dbReference>
<dbReference type="Pfam" id="PF00107">
    <property type="entry name" value="ADH_zinc_N"/>
    <property type="match status" value="1"/>
</dbReference>
<dbReference type="GO" id="GO:0043957">
    <property type="term" value="F:acryloyl-CoA reductase (NADPH) activity"/>
    <property type="evidence" value="ECO:0007669"/>
    <property type="project" value="TreeGrafter"/>
</dbReference>
<comment type="caution">
    <text evidence="2">The sequence shown here is derived from an EMBL/GenBank/DDBJ whole genome shotgun (WGS) entry which is preliminary data.</text>
</comment>
<dbReference type="PANTHER" id="PTHR43677:SF1">
    <property type="entry name" value="ACRYLYL-COA REDUCTASE ACUI-RELATED"/>
    <property type="match status" value="1"/>
</dbReference>
<dbReference type="InterPro" id="IPR020843">
    <property type="entry name" value="ER"/>
</dbReference>
<sequence>MSHRAIVVDRPLPDARPEAILRRVETAAAALEGGIDVDVLFSSVNYKDAIALTGGPGILRSLPLTPGIDVVGRVRTSADGWSAGDTVITNGGGLGERFDGGLAERSAVPAAHTIALPDGMTARTAAAIGTAGFTAALAVQAIATAGVSPDDGEILVTGAGGGVGSFAIALLAARGYRVAAVTGRESLADALVDLGAERVLERSEIDVADGKPMQSSRWAGAVDSVGSTTLVNVLAQTSYGGVVAACGLAQGPDLPGTVLPFILRGVTLAGINSVEAPLARRREAWAELATLPVDVIDSIAPRTEPLERATTIAREVLAGRVAGRVVIDTRA</sequence>